<dbReference type="GO" id="GO:0017057">
    <property type="term" value="F:6-phosphogluconolactonase activity"/>
    <property type="evidence" value="ECO:0007669"/>
    <property type="project" value="TreeGrafter"/>
</dbReference>
<dbReference type="EMBL" id="AYZR01000009">
    <property type="protein sequence ID" value="KRM93255.1"/>
    <property type="molecule type" value="Genomic_DNA"/>
</dbReference>
<dbReference type="Proteomes" id="UP000051256">
    <property type="component" value="Unassembled WGS sequence"/>
</dbReference>
<evidence type="ECO:0000313" key="3">
    <source>
        <dbReference type="Proteomes" id="UP000051256"/>
    </source>
</evidence>
<comment type="similarity">
    <text evidence="1">Belongs to the cycloisomerase 2 family.</text>
</comment>
<keyword evidence="3" id="KW-1185">Reference proteome</keyword>
<dbReference type="Pfam" id="PF10282">
    <property type="entry name" value="Lactonase"/>
    <property type="match status" value="1"/>
</dbReference>
<dbReference type="InterPro" id="IPR015943">
    <property type="entry name" value="WD40/YVTN_repeat-like_dom_sf"/>
</dbReference>
<dbReference type="PATRIC" id="fig|1423802.4.peg.933"/>
<dbReference type="Gene3D" id="2.130.10.10">
    <property type="entry name" value="YVTN repeat-like/Quinoprotein amine dehydrogenase"/>
    <property type="match status" value="1"/>
</dbReference>
<dbReference type="RefSeq" id="WP_056978719.1">
    <property type="nucleotide sequence ID" value="NZ_AYZR01000009.1"/>
</dbReference>
<proteinExistence type="inferred from homology"/>
<sequence length="347" mass="38134">MIEKFLIGTYTHSISKGIYQLELDTQAKQLQNLQLVAEATNPTYLAESDAHRIYSVDKVLGPNDEAQGGVLVLDDQIPANQVDLQLDPGANPAYLAIDEPRQLVYTANYHLGTVSVYRILADGSLELTDRKTDQGMVGPRPEQADGPHPHFANVTPDGRLVVVDLGIDKLFLYDITDDGKLTLVSEFEMESGFGPRHITFDNQKGVAYLVGELSSNLAVLEYNEEAATFAVKQIISTIPDDWTAHNGAAAVRMSSDGRFVYVSNRGNNTIAVFETAEDGMVTLVQRIATEGDFPRDFNFNSDERFVIVPHQNSGNASLFERDAQTGKLTLIQKDFAVPEGICVAPRK</sequence>
<reference evidence="2 3" key="1">
    <citation type="journal article" date="2015" name="Genome Announc.">
        <title>Expanding the biotechnology potential of lactobacilli through comparative genomics of 213 strains and associated genera.</title>
        <authorList>
            <person name="Sun Z."/>
            <person name="Harris H.M."/>
            <person name="McCann A."/>
            <person name="Guo C."/>
            <person name="Argimon S."/>
            <person name="Zhang W."/>
            <person name="Yang X."/>
            <person name="Jeffery I.B."/>
            <person name="Cooney J.C."/>
            <person name="Kagawa T.F."/>
            <person name="Liu W."/>
            <person name="Song Y."/>
            <person name="Salvetti E."/>
            <person name="Wrobel A."/>
            <person name="Rasinkangas P."/>
            <person name="Parkhill J."/>
            <person name="Rea M.C."/>
            <person name="O'Sullivan O."/>
            <person name="Ritari J."/>
            <person name="Douillard F.P."/>
            <person name="Paul Ross R."/>
            <person name="Yang R."/>
            <person name="Briner A.E."/>
            <person name="Felis G.E."/>
            <person name="de Vos W.M."/>
            <person name="Barrangou R."/>
            <person name="Klaenhammer T.R."/>
            <person name="Caufield P.W."/>
            <person name="Cui Y."/>
            <person name="Zhang H."/>
            <person name="O'Toole P.W."/>
        </authorList>
    </citation>
    <scope>NUCLEOTIDE SEQUENCE [LARGE SCALE GENOMIC DNA]</scope>
    <source>
        <strain evidence="2 3">DSM 24302</strain>
    </source>
</reference>
<dbReference type="PANTHER" id="PTHR30344">
    <property type="entry name" value="6-PHOSPHOGLUCONOLACTONASE-RELATED"/>
    <property type="match status" value="1"/>
</dbReference>
<protein>
    <submittedName>
        <fullName evidence="2">Carboxy-cis,cis-muconate cyclase</fullName>
    </submittedName>
</protein>
<dbReference type="SUPFAM" id="SSF51004">
    <property type="entry name" value="C-terminal (heme d1) domain of cytochrome cd1-nitrite reductase"/>
    <property type="match status" value="1"/>
</dbReference>
<dbReference type="PANTHER" id="PTHR30344:SF1">
    <property type="entry name" value="6-PHOSPHOGLUCONOLACTONASE"/>
    <property type="match status" value="1"/>
</dbReference>
<accession>A0A0R2CP19</accession>
<dbReference type="InterPro" id="IPR050282">
    <property type="entry name" value="Cycloisomerase_2"/>
</dbReference>
<name>A0A0R2CP19_9LACO</name>
<comment type="caution">
    <text evidence="2">The sequence shown here is derived from an EMBL/GenBank/DDBJ whole genome shotgun (WGS) entry which is preliminary data.</text>
</comment>
<gene>
    <name evidence="2" type="ORF">FC56_GL000920</name>
</gene>
<dbReference type="InterPro" id="IPR011048">
    <property type="entry name" value="Haem_d1_sf"/>
</dbReference>
<dbReference type="GO" id="GO:0005829">
    <property type="term" value="C:cytosol"/>
    <property type="evidence" value="ECO:0007669"/>
    <property type="project" value="TreeGrafter"/>
</dbReference>
<evidence type="ECO:0000313" key="2">
    <source>
        <dbReference type="EMBL" id="KRM93255.1"/>
    </source>
</evidence>
<evidence type="ECO:0000256" key="1">
    <source>
        <dbReference type="ARBA" id="ARBA00005564"/>
    </source>
</evidence>
<dbReference type="STRING" id="1423802.FC56_GL000920"/>
<dbReference type="AlphaFoldDB" id="A0A0R2CP19"/>
<dbReference type="InterPro" id="IPR019405">
    <property type="entry name" value="Lactonase_7-beta_prop"/>
</dbReference>
<organism evidence="2 3">
    <name type="scientific">Lentilactobacillus senioris DSM 24302 = JCM 17472</name>
    <dbReference type="NCBI Taxonomy" id="1423802"/>
    <lineage>
        <taxon>Bacteria</taxon>
        <taxon>Bacillati</taxon>
        <taxon>Bacillota</taxon>
        <taxon>Bacilli</taxon>
        <taxon>Lactobacillales</taxon>
        <taxon>Lactobacillaceae</taxon>
        <taxon>Lentilactobacillus</taxon>
    </lineage>
</organism>